<name>A0A3D4SZP4_9CORY</name>
<gene>
    <name evidence="2" type="ORF">DIW82_06735</name>
</gene>
<dbReference type="EMBL" id="DQID01000177">
    <property type="protein sequence ID" value="HCT14481.1"/>
    <property type="molecule type" value="Genomic_DNA"/>
</dbReference>
<feature type="region of interest" description="Disordered" evidence="1">
    <location>
        <begin position="1"/>
        <end position="38"/>
    </location>
</feature>
<sequence length="223" mass="22772">MRPLENPVVGPENAGPENPTARHCWEPGGPVSHGPWDSGSVPAATTATRHAVEVGIELVGARFCTDPRFLADVALSVAVGGVPDTVILASTAGVQLSVCVLAEPVGAQRWAGSLATDTAAALRTSLVDPADPAVGARGTVTLHPGPFGTELHVRDAAGTLQLVKIGADGPRWTALVTCAGHPVTAADRDAAHRLLSTMTVFRGSAALPPDAPLSMQLIAPEED</sequence>
<evidence type="ECO:0000313" key="3">
    <source>
        <dbReference type="Proteomes" id="UP000261739"/>
    </source>
</evidence>
<dbReference type="Pfam" id="PF12502">
    <property type="entry name" value="DUF3710"/>
    <property type="match status" value="1"/>
</dbReference>
<proteinExistence type="predicted"/>
<reference evidence="2 3" key="1">
    <citation type="journal article" date="2018" name="Nat. Biotechnol.">
        <title>A standardized bacterial taxonomy based on genome phylogeny substantially revises the tree of life.</title>
        <authorList>
            <person name="Parks D.H."/>
            <person name="Chuvochina M."/>
            <person name="Waite D.W."/>
            <person name="Rinke C."/>
            <person name="Skarshewski A."/>
            <person name="Chaumeil P.A."/>
            <person name="Hugenholtz P."/>
        </authorList>
    </citation>
    <scope>NUCLEOTIDE SEQUENCE [LARGE SCALE GENOMIC DNA]</scope>
    <source>
        <strain evidence="2">UBA11247</strain>
    </source>
</reference>
<dbReference type="InterPro" id="IPR022183">
    <property type="entry name" value="DUF3710"/>
</dbReference>
<evidence type="ECO:0000256" key="1">
    <source>
        <dbReference type="SAM" id="MobiDB-lite"/>
    </source>
</evidence>
<accession>A0A3D4SZP4</accession>
<dbReference type="Proteomes" id="UP000261739">
    <property type="component" value="Unassembled WGS sequence"/>
</dbReference>
<comment type="caution">
    <text evidence="2">The sequence shown here is derived from an EMBL/GenBank/DDBJ whole genome shotgun (WGS) entry which is preliminary data.</text>
</comment>
<organism evidence="2 3">
    <name type="scientific">Corynebacterium nuruki</name>
    <dbReference type="NCBI Taxonomy" id="1032851"/>
    <lineage>
        <taxon>Bacteria</taxon>
        <taxon>Bacillati</taxon>
        <taxon>Actinomycetota</taxon>
        <taxon>Actinomycetes</taxon>
        <taxon>Mycobacteriales</taxon>
        <taxon>Corynebacteriaceae</taxon>
        <taxon>Corynebacterium</taxon>
    </lineage>
</organism>
<dbReference type="AlphaFoldDB" id="A0A3D4SZP4"/>
<evidence type="ECO:0000313" key="2">
    <source>
        <dbReference type="EMBL" id="HCT14481.1"/>
    </source>
</evidence>
<evidence type="ECO:0008006" key="4">
    <source>
        <dbReference type="Google" id="ProtNLM"/>
    </source>
</evidence>
<dbReference type="RefSeq" id="WP_273051735.1">
    <property type="nucleotide sequence ID" value="NZ_DAITTW010000022.1"/>
</dbReference>
<protein>
    <recommendedName>
        <fullName evidence="4">DUF3710 domain-containing protein</fullName>
    </recommendedName>
</protein>